<dbReference type="EMBL" id="CP170721">
    <property type="protein sequence ID" value="XIA19170.1"/>
    <property type="molecule type" value="Genomic_DNA"/>
</dbReference>
<keyword evidence="1" id="KW-1133">Transmembrane helix</keyword>
<sequence length="175" mass="17910">MFTGLQVKLIAAGVLLIAMAGAIAWFGAHERGIGAAKVQARWDAASKAQATVAAKADAAARVKEHQQATDFAVIASSYLQATTHDYPSIADTLPAAVAAGAVQLRNNCPATRSGDVPGASAASRERDAAATQALADRVEAAVAAVRAGEQADARERQLGAQVTALQALLNAERKP</sequence>
<protein>
    <recommendedName>
        <fullName evidence="3">DUF2514 domain-containing protein</fullName>
    </recommendedName>
</protein>
<keyword evidence="1" id="KW-0472">Membrane</keyword>
<reference evidence="2" key="1">
    <citation type="submission" date="2024-10" db="EMBL/GenBank/DDBJ databases">
        <authorList>
            <person name="Lesea H.P."/>
            <person name="Kuehl J.V."/>
            <person name="Chandonia J.-M."/>
        </authorList>
    </citation>
    <scope>NUCLEOTIDE SEQUENCE</scope>
    <source>
        <strain evidence="2">FW102-FHT14D07</strain>
    </source>
</reference>
<evidence type="ECO:0000313" key="2">
    <source>
        <dbReference type="EMBL" id="XIA19170.1"/>
    </source>
</evidence>
<feature type="transmembrane region" description="Helical" evidence="1">
    <location>
        <begin position="6"/>
        <end position="28"/>
    </location>
</feature>
<organism evidence="2">
    <name type="scientific">Rhodanobacter sp. FW102-FHT14D07</name>
    <dbReference type="NCBI Taxonomy" id="3351462"/>
    <lineage>
        <taxon>Bacteria</taxon>
        <taxon>Pseudomonadati</taxon>
        <taxon>Pseudomonadota</taxon>
        <taxon>Gammaproteobacteria</taxon>
        <taxon>Lysobacterales</taxon>
        <taxon>Rhodanobacteraceae</taxon>
        <taxon>Rhodanobacter</taxon>
    </lineage>
</organism>
<evidence type="ECO:0008006" key="3">
    <source>
        <dbReference type="Google" id="ProtNLM"/>
    </source>
</evidence>
<gene>
    <name evidence="2" type="ORF">ACFYG5_03225</name>
</gene>
<evidence type="ECO:0000256" key="1">
    <source>
        <dbReference type="SAM" id="Phobius"/>
    </source>
</evidence>
<accession>A0AB74UXV6</accession>
<keyword evidence="1" id="KW-0812">Transmembrane</keyword>
<dbReference type="AlphaFoldDB" id="A0AB74UXV6"/>
<name>A0AB74UXV6_9GAMM</name>
<proteinExistence type="predicted"/>
<dbReference type="RefSeq" id="WP_395136015.1">
    <property type="nucleotide sequence ID" value="NZ_CP170721.1"/>
</dbReference>